<evidence type="ECO:0000313" key="6">
    <source>
        <dbReference type="Proteomes" id="UP000030746"/>
    </source>
</evidence>
<dbReference type="Proteomes" id="UP000030746">
    <property type="component" value="Unassembled WGS sequence"/>
</dbReference>
<keyword evidence="3" id="KW-0472">Membrane</keyword>
<feature type="compositionally biased region" description="Basic and acidic residues" evidence="2">
    <location>
        <begin position="291"/>
        <end position="304"/>
    </location>
</feature>
<feature type="compositionally biased region" description="Basic and acidic residues" evidence="2">
    <location>
        <begin position="252"/>
        <end position="268"/>
    </location>
</feature>
<keyword evidence="4" id="KW-0732">Signal</keyword>
<feature type="chain" id="PRO_5004717066" evidence="4">
    <location>
        <begin position="21"/>
        <end position="428"/>
    </location>
</feature>
<organism evidence="5 6">
    <name type="scientific">Lottia gigantea</name>
    <name type="common">Giant owl limpet</name>
    <dbReference type="NCBI Taxonomy" id="225164"/>
    <lineage>
        <taxon>Eukaryota</taxon>
        <taxon>Metazoa</taxon>
        <taxon>Spiralia</taxon>
        <taxon>Lophotrochozoa</taxon>
        <taxon>Mollusca</taxon>
        <taxon>Gastropoda</taxon>
        <taxon>Patellogastropoda</taxon>
        <taxon>Lottioidea</taxon>
        <taxon>Lottiidae</taxon>
        <taxon>Lottia</taxon>
    </lineage>
</organism>
<keyword evidence="3" id="KW-0812">Transmembrane</keyword>
<keyword evidence="6" id="KW-1185">Reference proteome</keyword>
<name>V4BK36_LOTGI</name>
<gene>
    <name evidence="5" type="ORF">LOTGIDRAFT_228886</name>
</gene>
<accession>V4BK36</accession>
<dbReference type="EMBL" id="KB202619">
    <property type="protein sequence ID" value="ESO88914.1"/>
    <property type="molecule type" value="Genomic_DNA"/>
</dbReference>
<evidence type="ECO:0000313" key="5">
    <source>
        <dbReference type="EMBL" id="ESO88914.1"/>
    </source>
</evidence>
<dbReference type="RefSeq" id="XP_009059966.1">
    <property type="nucleotide sequence ID" value="XM_009061718.1"/>
</dbReference>
<dbReference type="GeneID" id="20247822"/>
<sequence length="428" mass="46928">MEMEVIFGLWCFVYSFLAVACDDSTPDPNRIQGEVTKEDTSDLTVGIALGVGTFLLLVAFLIVIIINKVKNRRQRNEEIKVENGQSTVYSNGNNNKDNKNQIPLHDVKTISVQDDVPNNENQTVVSEKVEEVKSASVKTDTSKYDDKADAQDKAEGAVTELEDLKQDNNKGETKYTSVLAAGGAAVAGGAGLIGGLSLLSGDNSDDPAPDLKEQIEDKIDNEVIENAPQTIEKEINDNQFVKSAFMVGAGSDSEKDNSEKEPSDKESEKDFEDTDEPDIPAPPPSVDYLESVEHELAEETHGEEYPEYPPVIPTEDDVRELGEDHVIPEHSPIDDADFQPSNTVGSDTDNVDYDRDFSEEVPSLPSDHHETISEKATAYIDQVDTEEQVKEATTKVTTTATDSSESDYLRSLLPPPLDMDNIVIISKD</sequence>
<protein>
    <submittedName>
        <fullName evidence="5">Uncharacterized protein</fullName>
    </submittedName>
</protein>
<feature type="transmembrane region" description="Helical" evidence="3">
    <location>
        <begin position="45"/>
        <end position="66"/>
    </location>
</feature>
<keyword evidence="1" id="KW-0175">Coiled coil</keyword>
<feature type="transmembrane region" description="Helical" evidence="3">
    <location>
        <begin position="178"/>
        <end position="199"/>
    </location>
</feature>
<evidence type="ECO:0000256" key="1">
    <source>
        <dbReference type="SAM" id="Coils"/>
    </source>
</evidence>
<proteinExistence type="predicted"/>
<feature type="region of interest" description="Disordered" evidence="2">
    <location>
        <begin position="384"/>
        <end position="412"/>
    </location>
</feature>
<feature type="compositionally biased region" description="Acidic residues" evidence="2">
    <location>
        <begin position="269"/>
        <end position="278"/>
    </location>
</feature>
<evidence type="ECO:0000256" key="3">
    <source>
        <dbReference type="SAM" id="Phobius"/>
    </source>
</evidence>
<evidence type="ECO:0000256" key="4">
    <source>
        <dbReference type="SAM" id="SignalP"/>
    </source>
</evidence>
<reference evidence="5 6" key="1">
    <citation type="journal article" date="2013" name="Nature">
        <title>Insights into bilaterian evolution from three spiralian genomes.</title>
        <authorList>
            <person name="Simakov O."/>
            <person name="Marletaz F."/>
            <person name="Cho S.J."/>
            <person name="Edsinger-Gonzales E."/>
            <person name="Havlak P."/>
            <person name="Hellsten U."/>
            <person name="Kuo D.H."/>
            <person name="Larsson T."/>
            <person name="Lv J."/>
            <person name="Arendt D."/>
            <person name="Savage R."/>
            <person name="Osoegawa K."/>
            <person name="de Jong P."/>
            <person name="Grimwood J."/>
            <person name="Chapman J.A."/>
            <person name="Shapiro H."/>
            <person name="Aerts A."/>
            <person name="Otillar R.P."/>
            <person name="Terry A.Y."/>
            <person name="Boore J.L."/>
            <person name="Grigoriev I.V."/>
            <person name="Lindberg D.R."/>
            <person name="Seaver E.C."/>
            <person name="Weisblat D.A."/>
            <person name="Putnam N.H."/>
            <person name="Rokhsar D.S."/>
        </authorList>
    </citation>
    <scope>NUCLEOTIDE SEQUENCE [LARGE SCALE GENOMIC DNA]</scope>
</reference>
<feature type="compositionally biased region" description="Basic and acidic residues" evidence="2">
    <location>
        <begin position="319"/>
        <end position="333"/>
    </location>
</feature>
<dbReference type="HOGENOM" id="CLU_641407_0_0_1"/>
<dbReference type="AlphaFoldDB" id="V4BK36"/>
<dbReference type="KEGG" id="lgi:LOTGIDRAFT_228886"/>
<feature type="coiled-coil region" evidence="1">
    <location>
        <begin position="147"/>
        <end position="174"/>
    </location>
</feature>
<evidence type="ECO:0000256" key="2">
    <source>
        <dbReference type="SAM" id="MobiDB-lite"/>
    </source>
</evidence>
<feature type="signal peptide" evidence="4">
    <location>
        <begin position="1"/>
        <end position="20"/>
    </location>
</feature>
<keyword evidence="3" id="KW-1133">Transmembrane helix</keyword>
<feature type="region of interest" description="Disordered" evidence="2">
    <location>
        <begin position="231"/>
        <end position="372"/>
    </location>
</feature>
<dbReference type="CTD" id="20247822"/>
<feature type="compositionally biased region" description="Polar residues" evidence="2">
    <location>
        <begin position="339"/>
        <end position="348"/>
    </location>
</feature>